<dbReference type="InterPro" id="IPR050194">
    <property type="entry name" value="Glycosyltransferase_grp1"/>
</dbReference>
<reference evidence="4" key="1">
    <citation type="journal article" date="2019" name="Int. J. Syst. Evol. Microbiol.">
        <title>The Global Catalogue of Microorganisms (GCM) 10K type strain sequencing project: providing services to taxonomists for standard genome sequencing and annotation.</title>
        <authorList>
            <consortium name="The Broad Institute Genomics Platform"/>
            <consortium name="The Broad Institute Genome Sequencing Center for Infectious Disease"/>
            <person name="Wu L."/>
            <person name="Ma J."/>
        </authorList>
    </citation>
    <scope>NUCLEOTIDE SEQUENCE [LARGE SCALE GENOMIC DNA]</scope>
    <source>
        <strain evidence="4">WYCCWR 12678</strain>
    </source>
</reference>
<dbReference type="Gene3D" id="3.40.50.2000">
    <property type="entry name" value="Glycogen Phosphorylase B"/>
    <property type="match status" value="2"/>
</dbReference>
<dbReference type="PANTHER" id="PTHR45947">
    <property type="entry name" value="SULFOQUINOVOSYL TRANSFERASE SQD2"/>
    <property type="match status" value="1"/>
</dbReference>
<comment type="caution">
    <text evidence="3">The sequence shown here is derived from an EMBL/GenBank/DDBJ whole genome shotgun (WGS) entry which is preliminary data.</text>
</comment>
<dbReference type="Proteomes" id="UP001596002">
    <property type="component" value="Unassembled WGS sequence"/>
</dbReference>
<feature type="domain" description="Glycosyl transferase family 1" evidence="1">
    <location>
        <begin position="219"/>
        <end position="377"/>
    </location>
</feature>
<evidence type="ECO:0000259" key="2">
    <source>
        <dbReference type="Pfam" id="PF13439"/>
    </source>
</evidence>
<dbReference type="Pfam" id="PF13439">
    <property type="entry name" value="Glyco_transf_4"/>
    <property type="match status" value="1"/>
</dbReference>
<dbReference type="Pfam" id="PF00534">
    <property type="entry name" value="Glycos_transf_1"/>
    <property type="match status" value="1"/>
</dbReference>
<organism evidence="3 4">
    <name type="scientific">Effusibacillus consociatus</name>
    <dbReference type="NCBI Taxonomy" id="1117041"/>
    <lineage>
        <taxon>Bacteria</taxon>
        <taxon>Bacillati</taxon>
        <taxon>Bacillota</taxon>
        <taxon>Bacilli</taxon>
        <taxon>Bacillales</taxon>
        <taxon>Alicyclobacillaceae</taxon>
        <taxon>Effusibacillus</taxon>
    </lineage>
</organism>
<dbReference type="GO" id="GO:0016757">
    <property type="term" value="F:glycosyltransferase activity"/>
    <property type="evidence" value="ECO:0007669"/>
    <property type="project" value="UniProtKB-KW"/>
</dbReference>
<dbReference type="RefSeq" id="WP_380023368.1">
    <property type="nucleotide sequence ID" value="NZ_JBHSHC010000002.1"/>
</dbReference>
<proteinExistence type="predicted"/>
<dbReference type="InterPro" id="IPR013783">
    <property type="entry name" value="Ig-like_fold"/>
</dbReference>
<dbReference type="InterPro" id="IPR028098">
    <property type="entry name" value="Glyco_trans_4-like_N"/>
</dbReference>
<dbReference type="EMBL" id="JBHSHC010000002">
    <property type="protein sequence ID" value="MFC4765819.1"/>
    <property type="molecule type" value="Genomic_DNA"/>
</dbReference>
<evidence type="ECO:0000313" key="3">
    <source>
        <dbReference type="EMBL" id="MFC4765819.1"/>
    </source>
</evidence>
<dbReference type="EC" id="2.4.-.-" evidence="3"/>
<dbReference type="InterPro" id="IPR001296">
    <property type="entry name" value="Glyco_trans_1"/>
</dbReference>
<keyword evidence="3" id="KW-0328">Glycosyltransferase</keyword>
<evidence type="ECO:0000259" key="1">
    <source>
        <dbReference type="Pfam" id="PF00534"/>
    </source>
</evidence>
<name>A0ABV9PWD9_9BACL</name>
<sequence>MRILLTTYWPLPHIGGVSTYVETLYNRLADMGHEVDILAHHPDLTKFYLLKQGEQQIVEKNSLRHLIEPALIEGYRQYQMTLTPWMTRHEAEKYAFEMACRQIGLDSYDLIHTQDIFSTFSCSRAKPAPAALVATIHGCLATEWIVNGEIHSRTPLEQEYLALEEFYGAMPSDHLILPSQWLSKRLSSFRISHPKTHIIPYGIDPQMFGERLRPTGQIPEKAGRKVIACPARLVTIKGQIYLLRAMQLLIQQRNDIVCWLIGDGVMRRDLEKQVEQLGLQNHVVFLGDRSDVPALLSLADLVVLPSLQDNLPFAVIEAQTVGKPVIASKVGGIVELIEDLKNGMLVEPKDIDQLYQKTLLLLNDEDLYTRISQEAIHRARAEWHAEVMAERTLSVYRKALDSKRTVQNSTQKSLFNIPDLPFALDLKERYGELKKKGLSFPNAARLGGRVRINGGNKEVPEACVHLIDMAGVVLNSVRTNQNGEYLIRDVQPGNYALTCLGPNIGTQTIRISVPAAGFWSFDLEF</sequence>
<dbReference type="CDD" id="cd03801">
    <property type="entry name" value="GT4_PimA-like"/>
    <property type="match status" value="1"/>
</dbReference>
<keyword evidence="3" id="KW-0808">Transferase</keyword>
<dbReference type="Gene3D" id="2.60.40.10">
    <property type="entry name" value="Immunoglobulins"/>
    <property type="match status" value="1"/>
</dbReference>
<accession>A0ABV9PWD9</accession>
<protein>
    <submittedName>
        <fullName evidence="3">Glycosyltransferase</fullName>
        <ecNumber evidence="3">2.4.-.-</ecNumber>
    </submittedName>
</protein>
<evidence type="ECO:0000313" key="4">
    <source>
        <dbReference type="Proteomes" id="UP001596002"/>
    </source>
</evidence>
<feature type="domain" description="Glycosyltransferase subfamily 4-like N-terminal" evidence="2">
    <location>
        <begin position="14"/>
        <end position="206"/>
    </location>
</feature>
<dbReference type="SUPFAM" id="SSF49478">
    <property type="entry name" value="Cna protein B-type domain"/>
    <property type="match status" value="1"/>
</dbReference>
<dbReference type="SUPFAM" id="SSF53756">
    <property type="entry name" value="UDP-Glycosyltransferase/glycogen phosphorylase"/>
    <property type="match status" value="1"/>
</dbReference>
<keyword evidence="4" id="KW-1185">Reference proteome</keyword>
<dbReference type="PANTHER" id="PTHR45947:SF3">
    <property type="entry name" value="SULFOQUINOVOSYL TRANSFERASE SQD2"/>
    <property type="match status" value="1"/>
</dbReference>
<gene>
    <name evidence="3" type="ORF">ACFO8Q_00155</name>
</gene>